<reference evidence="3 4" key="1">
    <citation type="submission" date="2024-03" db="EMBL/GenBank/DDBJ databases">
        <title>Phenotype and Genome Characterization of a Sulfate-Reducing Bacterium Pseudodesulfovibrio sp. strain 5S69, isolated from Petroleum Reservoir in Tatarstan (Russia).</title>
        <authorList>
            <person name="Bidzhieva S.K."/>
            <person name="Kadnikov V."/>
            <person name="Tourova T.P."/>
            <person name="Samigullina S.R."/>
            <person name="Sokolova D.S."/>
            <person name="Poltaraus A.B."/>
            <person name="Avtukh A.N."/>
            <person name="Tereshina V.M."/>
            <person name="Mardanov A.V."/>
            <person name="Nazina T.N."/>
        </authorList>
    </citation>
    <scope>NUCLEOTIDE SEQUENCE [LARGE SCALE GENOMIC DNA]</scope>
    <source>
        <strain evidence="3 4">5S69</strain>
    </source>
</reference>
<evidence type="ECO:0000313" key="3">
    <source>
        <dbReference type="EMBL" id="WWX22039.1"/>
    </source>
</evidence>
<organism evidence="3 4">
    <name type="scientific">Pseudodesulfovibrio methanolicus</name>
    <dbReference type="NCBI Taxonomy" id="3126690"/>
    <lineage>
        <taxon>Bacteria</taxon>
        <taxon>Pseudomonadati</taxon>
        <taxon>Thermodesulfobacteriota</taxon>
        <taxon>Desulfovibrionia</taxon>
        <taxon>Desulfovibrionales</taxon>
        <taxon>Desulfovibrionaceae</taxon>
    </lineage>
</organism>
<dbReference type="InterPro" id="IPR037143">
    <property type="entry name" value="4-PPantetheinyl_Trfase_dom_sf"/>
</dbReference>
<gene>
    <name evidence="3" type="ORF">V8V93_16540</name>
</gene>
<sequence length="184" mass="19746">MILFCNGMRIAVHQASVGTDRHALIEASCHDLTFDAQGFSLVRGKLGAPKLIGKTPPPAISFTTSGETLWCAVSLSRGLGIDVACPEEFMQPYPVPRVFDPTEIKLTETFVHDPLSRLALLWSLKEAVAKALGTGFNTVDPGELTATALYEKDDKLSGTIATPKGELPIVAVPVNNCWLALAQQ</sequence>
<dbReference type="RefSeq" id="WP_338667718.1">
    <property type="nucleotide sequence ID" value="NZ_CP146609.1"/>
</dbReference>
<name>A0ABZ2IX76_9BACT</name>
<dbReference type="Proteomes" id="UP001385389">
    <property type="component" value="Chromosome"/>
</dbReference>
<dbReference type="GO" id="GO:0016740">
    <property type="term" value="F:transferase activity"/>
    <property type="evidence" value="ECO:0007669"/>
    <property type="project" value="UniProtKB-KW"/>
</dbReference>
<accession>A0ABZ2IX76</accession>
<evidence type="ECO:0000259" key="2">
    <source>
        <dbReference type="Pfam" id="PF01648"/>
    </source>
</evidence>
<dbReference type="EMBL" id="CP146609">
    <property type="protein sequence ID" value="WWX22039.1"/>
    <property type="molecule type" value="Genomic_DNA"/>
</dbReference>
<dbReference type="Pfam" id="PF01648">
    <property type="entry name" value="ACPS"/>
    <property type="match status" value="1"/>
</dbReference>
<evidence type="ECO:0000256" key="1">
    <source>
        <dbReference type="ARBA" id="ARBA00022679"/>
    </source>
</evidence>
<evidence type="ECO:0000313" key="4">
    <source>
        <dbReference type="Proteomes" id="UP001385389"/>
    </source>
</evidence>
<feature type="domain" description="4'-phosphopantetheinyl transferase" evidence="2">
    <location>
        <begin position="78"/>
        <end position="138"/>
    </location>
</feature>
<protein>
    <submittedName>
        <fullName evidence="3">4'-phosphopantetheinyl transferase superfamily protein</fullName>
    </submittedName>
</protein>
<dbReference type="InterPro" id="IPR008278">
    <property type="entry name" value="4-PPantetheinyl_Trfase_dom"/>
</dbReference>
<proteinExistence type="predicted"/>
<dbReference type="SUPFAM" id="SSF56214">
    <property type="entry name" value="4'-phosphopantetheinyl transferase"/>
    <property type="match status" value="1"/>
</dbReference>
<dbReference type="Gene3D" id="3.90.470.20">
    <property type="entry name" value="4'-phosphopantetheinyl transferase domain"/>
    <property type="match status" value="2"/>
</dbReference>
<keyword evidence="1 3" id="KW-0808">Transferase</keyword>
<keyword evidence="4" id="KW-1185">Reference proteome</keyword>